<dbReference type="RefSeq" id="WP_107302963.1">
    <property type="nucleotide sequence ID" value="NZ_AP024853.1"/>
</dbReference>
<gene>
    <name evidence="1" type="ORF">C9I94_18475</name>
</gene>
<keyword evidence="2" id="KW-1185">Reference proteome</keyword>
<reference evidence="1 2" key="1">
    <citation type="submission" date="2018-01" db="EMBL/GenBank/DDBJ databases">
        <title>Whole genome sequencing of Histamine producing bacteria.</title>
        <authorList>
            <person name="Butler K."/>
        </authorList>
    </citation>
    <scope>NUCLEOTIDE SEQUENCE [LARGE SCALE GENOMIC DNA]</scope>
    <source>
        <strain evidence="1 2">DSM 24669</strain>
    </source>
</reference>
<proteinExistence type="predicted"/>
<organism evidence="1 2">
    <name type="scientific">Photobacterium swingsii</name>
    <dbReference type="NCBI Taxonomy" id="680026"/>
    <lineage>
        <taxon>Bacteria</taxon>
        <taxon>Pseudomonadati</taxon>
        <taxon>Pseudomonadota</taxon>
        <taxon>Gammaproteobacteria</taxon>
        <taxon>Vibrionales</taxon>
        <taxon>Vibrionaceae</taxon>
        <taxon>Photobacterium</taxon>
    </lineage>
</organism>
<protein>
    <submittedName>
        <fullName evidence="1">Uncharacterized protein</fullName>
    </submittedName>
</protein>
<dbReference type="Proteomes" id="UP000240481">
    <property type="component" value="Unassembled WGS sequence"/>
</dbReference>
<dbReference type="AlphaFoldDB" id="A0A2T3P2M4"/>
<evidence type="ECO:0000313" key="1">
    <source>
        <dbReference type="EMBL" id="PSW22769.1"/>
    </source>
</evidence>
<accession>A0A2T3P2M4</accession>
<dbReference type="EMBL" id="PYLZ01000011">
    <property type="protein sequence ID" value="PSW22769.1"/>
    <property type="molecule type" value="Genomic_DNA"/>
</dbReference>
<comment type="caution">
    <text evidence="1">The sequence shown here is derived from an EMBL/GenBank/DDBJ whole genome shotgun (WGS) entry which is preliminary data.</text>
</comment>
<dbReference type="STRING" id="680026.AB733_23395"/>
<name>A0A2T3P2M4_9GAMM</name>
<evidence type="ECO:0000313" key="2">
    <source>
        <dbReference type="Proteomes" id="UP000240481"/>
    </source>
</evidence>
<sequence length="265" mass="30531">MSFWDKCLSWGGRAIDAVSNFFDDSSDSSSLSSSSHRNYDPDKVKIAEIDKETQLQLAGKEQERIILMKEAKLEILREEAKFQEVLNATKINGLNQMSEIITSMQERFNDVAEKRLKIIEQGSMDTIREVERFYCELQKSIEQRDIEFTENKLPKLLEQLNKYDEDSPSHKLYFKKIDSLIANQTSYSERALADLSVRQDKIITSSLATKERITVHTDQLTAQIVDKIVDSSELLQRSSNDVLPEYRERGQLAEVPSQQLLESKN</sequence>
<dbReference type="OrthoDB" id="9812095at2"/>